<dbReference type="RefSeq" id="WP_320422685.1">
    <property type="nucleotide sequence ID" value="NZ_JAXCLA010000003.1"/>
</dbReference>
<organism evidence="1 2">
    <name type="scientific">Roseateles agri</name>
    <dbReference type="NCBI Taxonomy" id="3098619"/>
    <lineage>
        <taxon>Bacteria</taxon>
        <taxon>Pseudomonadati</taxon>
        <taxon>Pseudomonadota</taxon>
        <taxon>Betaproteobacteria</taxon>
        <taxon>Burkholderiales</taxon>
        <taxon>Sphaerotilaceae</taxon>
        <taxon>Roseateles</taxon>
    </lineage>
</organism>
<dbReference type="Proteomes" id="UP001285263">
    <property type="component" value="Unassembled WGS sequence"/>
</dbReference>
<keyword evidence="2" id="KW-1185">Reference proteome</keyword>
<name>A0ABU5DES2_9BURK</name>
<protein>
    <recommendedName>
        <fullName evidence="3">Apea-like HEPN domain-containing protein</fullName>
    </recommendedName>
</protein>
<reference evidence="1 2" key="1">
    <citation type="submission" date="2023-11" db="EMBL/GenBank/DDBJ databases">
        <title>Paucibacter sp. nov., isolated from fresh soil in Korea.</title>
        <authorList>
            <person name="Le N.T.T."/>
        </authorList>
    </citation>
    <scope>NUCLEOTIDE SEQUENCE [LARGE SCALE GENOMIC DNA]</scope>
    <source>
        <strain evidence="1 2">R3-3</strain>
    </source>
</reference>
<evidence type="ECO:0000313" key="2">
    <source>
        <dbReference type="Proteomes" id="UP001285263"/>
    </source>
</evidence>
<sequence>MQNLFRHLHVEPELAVELLALFSRMEYALKVSDFAVGDDKTVAPNWDAFANAVNDDFLAIADEAVVEARELLLQSPPRKQVLLDGHVRFADQVINTKQRRTQQLLLMVRTVRNNLFHGGKYLPNGEQEPGRDERFVRASITVLRACSVLHHLVRVNFEH</sequence>
<evidence type="ECO:0000313" key="1">
    <source>
        <dbReference type="EMBL" id="MDY0744773.1"/>
    </source>
</evidence>
<comment type="caution">
    <text evidence="1">The sequence shown here is derived from an EMBL/GenBank/DDBJ whole genome shotgun (WGS) entry which is preliminary data.</text>
</comment>
<gene>
    <name evidence="1" type="ORF">SNE35_09650</name>
</gene>
<accession>A0ABU5DES2</accession>
<proteinExistence type="predicted"/>
<evidence type="ECO:0008006" key="3">
    <source>
        <dbReference type="Google" id="ProtNLM"/>
    </source>
</evidence>
<dbReference type="EMBL" id="JAXCLA010000003">
    <property type="protein sequence ID" value="MDY0744773.1"/>
    <property type="molecule type" value="Genomic_DNA"/>
</dbReference>